<dbReference type="Proteomes" id="UP001152087">
    <property type="component" value="Unassembled WGS sequence"/>
</dbReference>
<feature type="compositionally biased region" description="Acidic residues" evidence="1">
    <location>
        <begin position="178"/>
        <end position="196"/>
    </location>
</feature>
<evidence type="ECO:0000313" key="4">
    <source>
        <dbReference type="Proteomes" id="UP001152087"/>
    </source>
</evidence>
<comment type="caution">
    <text evidence="3">The sequence shown here is derived from an EMBL/GenBank/DDBJ whole genome shotgun (WGS) entry which is preliminary data.</text>
</comment>
<gene>
    <name evidence="3" type="ORF">NW755_009794</name>
</gene>
<accession>A0A9W8UZC3</accession>
<keyword evidence="2" id="KW-0732">Signal</keyword>
<name>A0A9W8UZC3_9HYPO</name>
<feature type="region of interest" description="Disordered" evidence="1">
    <location>
        <begin position="148"/>
        <end position="201"/>
    </location>
</feature>
<evidence type="ECO:0008006" key="5">
    <source>
        <dbReference type="Google" id="ProtNLM"/>
    </source>
</evidence>
<evidence type="ECO:0000256" key="1">
    <source>
        <dbReference type="SAM" id="MobiDB-lite"/>
    </source>
</evidence>
<feature type="chain" id="PRO_5040797257" description="Infection structure specific protein" evidence="2">
    <location>
        <begin position="19"/>
        <end position="222"/>
    </location>
</feature>
<proteinExistence type="predicted"/>
<reference evidence="3" key="1">
    <citation type="submission" date="2022-09" db="EMBL/GenBank/DDBJ databases">
        <title>Fusarium specimens isolated from Avocado Roots.</title>
        <authorList>
            <person name="Stajich J."/>
            <person name="Roper C."/>
            <person name="Heimlech-Rivalta G."/>
        </authorList>
    </citation>
    <scope>NUCLEOTIDE SEQUENCE</scope>
    <source>
        <strain evidence="3">A02</strain>
    </source>
</reference>
<feature type="compositionally biased region" description="Basic and acidic residues" evidence="1">
    <location>
        <begin position="165"/>
        <end position="177"/>
    </location>
</feature>
<evidence type="ECO:0000256" key="2">
    <source>
        <dbReference type="SAM" id="SignalP"/>
    </source>
</evidence>
<feature type="signal peptide" evidence="2">
    <location>
        <begin position="1"/>
        <end position="18"/>
    </location>
</feature>
<sequence length="222" mass="23327">MHTFKLLLVASAALQAAAQTRIPTETGVISEPPLQSLGIGTACATVISSFAADATDAPVPDRSISNIAMAFALGRMYNTEDPCKLPTITERDSASAFTAWASRYTEWQSDQIPDYRQVWTACSDEPLVSEIIPIGSSVCSNLAAEITGGSGSNNDRDNDDDDDSKDSGSDGDRRNSDDDSDDSNSNDNDQGSDNDDGNTGLQQAVPVLSAAVVAGLIIVGLY</sequence>
<organism evidence="3 4">
    <name type="scientific">Fusarium falciforme</name>
    <dbReference type="NCBI Taxonomy" id="195108"/>
    <lineage>
        <taxon>Eukaryota</taxon>
        <taxon>Fungi</taxon>
        <taxon>Dikarya</taxon>
        <taxon>Ascomycota</taxon>
        <taxon>Pezizomycotina</taxon>
        <taxon>Sordariomycetes</taxon>
        <taxon>Hypocreomycetidae</taxon>
        <taxon>Hypocreales</taxon>
        <taxon>Nectriaceae</taxon>
        <taxon>Fusarium</taxon>
        <taxon>Fusarium solani species complex</taxon>
    </lineage>
</organism>
<dbReference type="AlphaFoldDB" id="A0A9W8UZC3"/>
<protein>
    <recommendedName>
        <fullName evidence="5">Infection structure specific protein</fullName>
    </recommendedName>
</protein>
<keyword evidence="4" id="KW-1185">Reference proteome</keyword>
<evidence type="ECO:0000313" key="3">
    <source>
        <dbReference type="EMBL" id="KAJ4183304.1"/>
    </source>
</evidence>
<dbReference type="EMBL" id="JAOQAV010000030">
    <property type="protein sequence ID" value="KAJ4183304.1"/>
    <property type="molecule type" value="Genomic_DNA"/>
</dbReference>
<dbReference type="OrthoDB" id="5104384at2759"/>